<gene>
    <name evidence="8" type="ORF">LSUE1_G009226</name>
</gene>
<dbReference type="AlphaFoldDB" id="A0A8T9CB43"/>
<evidence type="ECO:0000256" key="5">
    <source>
        <dbReference type="ARBA" id="ARBA00023163"/>
    </source>
</evidence>
<dbReference type="GO" id="GO:0003677">
    <property type="term" value="F:DNA binding"/>
    <property type="evidence" value="ECO:0007669"/>
    <property type="project" value="UniProtKB-KW"/>
</dbReference>
<dbReference type="GO" id="GO:0046872">
    <property type="term" value="F:metal ion binding"/>
    <property type="evidence" value="ECO:0007669"/>
    <property type="project" value="UniProtKB-KW"/>
</dbReference>
<keyword evidence="2" id="KW-0862">Zinc</keyword>
<sequence>MESVELIPYSYVGGDLGELHTTRNFTYFSQVVGNVRRMNNVYSRIKKKREWGIDPDFVQLNPSFESWMNDLPADLQITFPPDGSPPWLPSHFIGNLHSYYYLGIIMLHRPQFTFMEPTNIDGCWKGHIMICYSSAKLLCRLQEAIFQLFGMTGLLCMQRGIDFTIYCVLTCTVLHLVALNSPDPDLNSDAREYFARHMRILEKCSSSWPMPDMQQQIDALREVFSADISKPFVLKPTFPYGNLGALVNPTPSRPNVEGMDTKSDSPTMQPLAMTATGQRSLQPPMMSEIPVADQSSTPSRIFE</sequence>
<protein>
    <submittedName>
        <fullName evidence="8">Uncharacterized protein</fullName>
    </submittedName>
</protein>
<evidence type="ECO:0000313" key="8">
    <source>
        <dbReference type="EMBL" id="TVY82342.1"/>
    </source>
</evidence>
<keyword evidence="4" id="KW-0238">DNA-binding</keyword>
<dbReference type="OrthoDB" id="2283631at2759"/>
<feature type="region of interest" description="Disordered" evidence="7">
    <location>
        <begin position="249"/>
        <end position="303"/>
    </location>
</feature>
<keyword evidence="3" id="KW-0805">Transcription regulation</keyword>
<evidence type="ECO:0000313" key="9">
    <source>
        <dbReference type="Proteomes" id="UP000469558"/>
    </source>
</evidence>
<accession>A0A8T9CB43</accession>
<evidence type="ECO:0000256" key="4">
    <source>
        <dbReference type="ARBA" id="ARBA00023125"/>
    </source>
</evidence>
<evidence type="ECO:0000256" key="6">
    <source>
        <dbReference type="ARBA" id="ARBA00023242"/>
    </source>
</evidence>
<evidence type="ECO:0000256" key="3">
    <source>
        <dbReference type="ARBA" id="ARBA00023015"/>
    </source>
</evidence>
<keyword evidence="6" id="KW-0539">Nucleus</keyword>
<name>A0A8T9CB43_9HELO</name>
<keyword evidence="1" id="KW-0479">Metal-binding</keyword>
<dbReference type="PANTHER" id="PTHR31313">
    <property type="entry name" value="TY1 ENHANCER ACTIVATOR"/>
    <property type="match status" value="1"/>
</dbReference>
<reference evidence="8 9" key="1">
    <citation type="submission" date="2018-05" db="EMBL/GenBank/DDBJ databases">
        <title>Genome sequencing and assembly of the regulated plant pathogen Lachnellula willkommii and related sister species for the development of diagnostic species identification markers.</title>
        <authorList>
            <person name="Giroux E."/>
            <person name="Bilodeau G."/>
        </authorList>
    </citation>
    <scope>NUCLEOTIDE SEQUENCE [LARGE SCALE GENOMIC DNA]</scope>
    <source>
        <strain evidence="8 9">CBS 268.59</strain>
    </source>
</reference>
<dbReference type="Proteomes" id="UP000469558">
    <property type="component" value="Unassembled WGS sequence"/>
</dbReference>
<feature type="compositionally biased region" description="Polar residues" evidence="7">
    <location>
        <begin position="293"/>
        <end position="303"/>
    </location>
</feature>
<dbReference type="CDD" id="cd12148">
    <property type="entry name" value="fungal_TF_MHR"/>
    <property type="match status" value="1"/>
</dbReference>
<keyword evidence="5" id="KW-0804">Transcription</keyword>
<dbReference type="PANTHER" id="PTHR31313:SF79">
    <property type="entry name" value="C6 FINGER DOMAIN-CONTAINING PROTEIN"/>
    <property type="match status" value="1"/>
</dbReference>
<dbReference type="InterPro" id="IPR051615">
    <property type="entry name" value="Transcr_Regulatory_Elem"/>
</dbReference>
<keyword evidence="9" id="KW-1185">Reference proteome</keyword>
<organism evidence="8 9">
    <name type="scientific">Lachnellula suecica</name>
    <dbReference type="NCBI Taxonomy" id="602035"/>
    <lineage>
        <taxon>Eukaryota</taxon>
        <taxon>Fungi</taxon>
        <taxon>Dikarya</taxon>
        <taxon>Ascomycota</taxon>
        <taxon>Pezizomycotina</taxon>
        <taxon>Leotiomycetes</taxon>
        <taxon>Helotiales</taxon>
        <taxon>Lachnaceae</taxon>
        <taxon>Lachnellula</taxon>
    </lineage>
</organism>
<evidence type="ECO:0000256" key="2">
    <source>
        <dbReference type="ARBA" id="ARBA00022833"/>
    </source>
</evidence>
<dbReference type="EMBL" id="QGMK01000332">
    <property type="protein sequence ID" value="TVY82342.1"/>
    <property type="molecule type" value="Genomic_DNA"/>
</dbReference>
<evidence type="ECO:0000256" key="7">
    <source>
        <dbReference type="SAM" id="MobiDB-lite"/>
    </source>
</evidence>
<proteinExistence type="predicted"/>
<evidence type="ECO:0000256" key="1">
    <source>
        <dbReference type="ARBA" id="ARBA00022723"/>
    </source>
</evidence>
<comment type="caution">
    <text evidence="8">The sequence shown here is derived from an EMBL/GenBank/DDBJ whole genome shotgun (WGS) entry which is preliminary data.</text>
</comment>